<evidence type="ECO:0000256" key="10">
    <source>
        <dbReference type="RuleBase" id="RU000578"/>
    </source>
</evidence>
<keyword evidence="9 10" id="KW-0234">DNA repair</keyword>
<evidence type="ECO:0000313" key="13">
    <source>
        <dbReference type="EMBL" id="NMC64230.1"/>
    </source>
</evidence>
<comment type="similarity">
    <text evidence="2 9 10">Belongs to the RecF family.</text>
</comment>
<dbReference type="SUPFAM" id="SSF52540">
    <property type="entry name" value="P-loop containing nucleoside triphosphate hydrolases"/>
    <property type="match status" value="1"/>
</dbReference>
<feature type="domain" description="RecF/RecN/SMC N-terminal" evidence="12">
    <location>
        <begin position="2"/>
        <end position="347"/>
    </location>
</feature>
<dbReference type="Pfam" id="PF02463">
    <property type="entry name" value="SMC_N"/>
    <property type="match status" value="1"/>
</dbReference>
<evidence type="ECO:0000256" key="6">
    <source>
        <dbReference type="ARBA" id="ARBA00022741"/>
    </source>
</evidence>
<gene>
    <name evidence="9 13" type="primary">recF</name>
    <name evidence="13" type="ORF">GYA55_13785</name>
</gene>
<dbReference type="GO" id="GO:0006302">
    <property type="term" value="P:double-strand break repair"/>
    <property type="evidence" value="ECO:0007669"/>
    <property type="project" value="TreeGrafter"/>
</dbReference>
<evidence type="ECO:0000256" key="11">
    <source>
        <dbReference type="SAM" id="Coils"/>
    </source>
</evidence>
<evidence type="ECO:0000256" key="4">
    <source>
        <dbReference type="ARBA" id="ARBA00022490"/>
    </source>
</evidence>
<proteinExistence type="inferred from homology"/>
<reference evidence="13 14" key="1">
    <citation type="journal article" date="2020" name="Biotechnol. Biofuels">
        <title>New insights from the biogas microbiome by comprehensive genome-resolved metagenomics of nearly 1600 species originating from multiple anaerobic digesters.</title>
        <authorList>
            <person name="Campanaro S."/>
            <person name="Treu L."/>
            <person name="Rodriguez-R L.M."/>
            <person name="Kovalovszki A."/>
            <person name="Ziels R.M."/>
            <person name="Maus I."/>
            <person name="Zhu X."/>
            <person name="Kougias P.G."/>
            <person name="Basile A."/>
            <person name="Luo G."/>
            <person name="Schluter A."/>
            <person name="Konstantinidis K.T."/>
            <person name="Angelidaki I."/>
        </authorList>
    </citation>
    <scope>NUCLEOTIDE SEQUENCE [LARGE SCALE GENOMIC DNA]</scope>
    <source>
        <strain evidence="13">AS27yjCOA_65</strain>
    </source>
</reference>
<keyword evidence="6 9" id="KW-0547">Nucleotide-binding</keyword>
<dbReference type="PANTHER" id="PTHR32182:SF0">
    <property type="entry name" value="DNA REPLICATION AND REPAIR PROTEIN RECF"/>
    <property type="match status" value="1"/>
</dbReference>
<sequence>MYLKHLRVSGFRNLTEQSIEFSPGITFICGRNGEGKTNLLEAIYVLSLSKSYRTSKQQELINWGSEKSAIFGVVRDSLNETKLAVGIEKGKRELLVNDERVDSILKYLGHLTTIAFSPSDLALIKGGPSLRRKFIDKHINDLKPTTMQHFLSYNKALANKSVLLAQNDVDRRALDSWNVIMAQSASIILEERYSLLKKLEEELRHEENRIGLCDGEVELKLDTNIAEEFLSKDWKTLFEFYKKVSYQELSKRRAIFGPHRDELIIRLGGVDSRAFASQGQTRSLVLSLKFALLRLIEEGKGESPVLLLDDVDSELDSERREALFEAIFSKERQVIITGTNHSALSAKDTKDIQFLGLNQGKIQSISC</sequence>
<dbReference type="GO" id="GO:0000731">
    <property type="term" value="P:DNA synthesis involved in DNA repair"/>
    <property type="evidence" value="ECO:0007669"/>
    <property type="project" value="TreeGrafter"/>
</dbReference>
<comment type="subcellular location">
    <subcellularLocation>
        <location evidence="1 9 10">Cytoplasm</location>
    </subcellularLocation>
</comment>
<dbReference type="Gene3D" id="3.40.50.300">
    <property type="entry name" value="P-loop containing nucleotide triphosphate hydrolases"/>
    <property type="match status" value="1"/>
</dbReference>
<comment type="function">
    <text evidence="9 10">The RecF protein is involved in DNA metabolism; it is required for DNA replication and normal SOS inducibility. RecF binds preferentially to single-stranded, linear DNA. It also seems to bind ATP.</text>
</comment>
<dbReference type="EMBL" id="JAAZON010000629">
    <property type="protein sequence ID" value="NMC64230.1"/>
    <property type="molecule type" value="Genomic_DNA"/>
</dbReference>
<keyword evidence="9 10" id="KW-0227">DNA damage</keyword>
<dbReference type="NCBIfam" id="TIGR00611">
    <property type="entry name" value="recf"/>
    <property type="match status" value="1"/>
</dbReference>
<keyword evidence="7 9" id="KW-0067">ATP-binding</keyword>
<keyword evidence="5 9" id="KW-0235">DNA replication</keyword>
<feature type="binding site" evidence="9">
    <location>
        <begin position="30"/>
        <end position="37"/>
    </location>
    <ligand>
        <name>ATP</name>
        <dbReference type="ChEBI" id="CHEBI:30616"/>
    </ligand>
</feature>
<feature type="coiled-coil region" evidence="11">
    <location>
        <begin position="189"/>
        <end position="216"/>
    </location>
</feature>
<dbReference type="Gene3D" id="1.20.1050.90">
    <property type="entry name" value="RecF/RecN/SMC, N-terminal domain"/>
    <property type="match status" value="1"/>
</dbReference>
<dbReference type="HAMAP" id="MF_00365">
    <property type="entry name" value="RecF"/>
    <property type="match status" value="1"/>
</dbReference>
<evidence type="ECO:0000256" key="9">
    <source>
        <dbReference type="HAMAP-Rule" id="MF_00365"/>
    </source>
</evidence>
<dbReference type="GO" id="GO:0005737">
    <property type="term" value="C:cytoplasm"/>
    <property type="evidence" value="ECO:0007669"/>
    <property type="project" value="UniProtKB-SubCell"/>
</dbReference>
<organism evidence="13 14">
    <name type="scientific">SAR324 cluster bacterium</name>
    <dbReference type="NCBI Taxonomy" id="2024889"/>
    <lineage>
        <taxon>Bacteria</taxon>
        <taxon>Deltaproteobacteria</taxon>
        <taxon>SAR324 cluster</taxon>
    </lineage>
</organism>
<evidence type="ECO:0000256" key="3">
    <source>
        <dbReference type="ARBA" id="ARBA00020170"/>
    </source>
</evidence>
<keyword evidence="9 10" id="KW-0742">SOS response</keyword>
<dbReference type="InterPro" id="IPR042174">
    <property type="entry name" value="RecF_2"/>
</dbReference>
<dbReference type="Proteomes" id="UP000524246">
    <property type="component" value="Unassembled WGS sequence"/>
</dbReference>
<dbReference type="PROSITE" id="PS00618">
    <property type="entry name" value="RECF_2"/>
    <property type="match status" value="1"/>
</dbReference>
<comment type="caution">
    <text evidence="13">The sequence shown here is derived from an EMBL/GenBank/DDBJ whole genome shotgun (WGS) entry which is preliminary data.</text>
</comment>
<protein>
    <recommendedName>
        <fullName evidence="3 9">DNA replication and repair protein RecF</fullName>
    </recommendedName>
</protein>
<dbReference type="InterPro" id="IPR027417">
    <property type="entry name" value="P-loop_NTPase"/>
</dbReference>
<dbReference type="PANTHER" id="PTHR32182">
    <property type="entry name" value="DNA REPLICATION AND REPAIR PROTEIN RECF"/>
    <property type="match status" value="1"/>
</dbReference>
<dbReference type="InterPro" id="IPR003395">
    <property type="entry name" value="RecF/RecN/SMC_N"/>
</dbReference>
<evidence type="ECO:0000256" key="2">
    <source>
        <dbReference type="ARBA" id="ARBA00008016"/>
    </source>
</evidence>
<dbReference type="PROSITE" id="PS00617">
    <property type="entry name" value="RECF_1"/>
    <property type="match status" value="1"/>
</dbReference>
<dbReference type="AlphaFoldDB" id="A0A7X9IMN0"/>
<dbReference type="InterPro" id="IPR001238">
    <property type="entry name" value="DNA-binding_RecF"/>
</dbReference>
<evidence type="ECO:0000256" key="1">
    <source>
        <dbReference type="ARBA" id="ARBA00004496"/>
    </source>
</evidence>
<evidence type="ECO:0000256" key="8">
    <source>
        <dbReference type="ARBA" id="ARBA00023125"/>
    </source>
</evidence>
<dbReference type="GO" id="GO:0005524">
    <property type="term" value="F:ATP binding"/>
    <property type="evidence" value="ECO:0007669"/>
    <property type="project" value="UniProtKB-UniRule"/>
</dbReference>
<keyword evidence="8 9" id="KW-0238">DNA-binding</keyword>
<evidence type="ECO:0000256" key="7">
    <source>
        <dbReference type="ARBA" id="ARBA00022840"/>
    </source>
</evidence>
<keyword evidence="4 9" id="KW-0963">Cytoplasm</keyword>
<evidence type="ECO:0000313" key="14">
    <source>
        <dbReference type="Proteomes" id="UP000524246"/>
    </source>
</evidence>
<evidence type="ECO:0000256" key="5">
    <source>
        <dbReference type="ARBA" id="ARBA00022705"/>
    </source>
</evidence>
<accession>A0A7X9IMN0</accession>
<name>A0A7X9IMN0_9DELT</name>
<dbReference type="GO" id="GO:0006260">
    <property type="term" value="P:DNA replication"/>
    <property type="evidence" value="ECO:0007669"/>
    <property type="project" value="UniProtKB-UniRule"/>
</dbReference>
<evidence type="ECO:0000259" key="12">
    <source>
        <dbReference type="Pfam" id="PF02463"/>
    </source>
</evidence>
<dbReference type="GO" id="GO:0009432">
    <property type="term" value="P:SOS response"/>
    <property type="evidence" value="ECO:0007669"/>
    <property type="project" value="UniProtKB-UniRule"/>
</dbReference>
<dbReference type="GO" id="GO:0003697">
    <property type="term" value="F:single-stranded DNA binding"/>
    <property type="evidence" value="ECO:0007669"/>
    <property type="project" value="UniProtKB-UniRule"/>
</dbReference>
<keyword evidence="11" id="KW-0175">Coiled coil</keyword>
<dbReference type="InterPro" id="IPR018078">
    <property type="entry name" value="DNA-binding_RecF_CS"/>
</dbReference>